<evidence type="ECO:0000313" key="2">
    <source>
        <dbReference type="EMBL" id="GGS30676.1"/>
    </source>
</evidence>
<dbReference type="Proteomes" id="UP000606194">
    <property type="component" value="Unassembled WGS sequence"/>
</dbReference>
<feature type="compositionally biased region" description="Basic and acidic residues" evidence="1">
    <location>
        <begin position="349"/>
        <end position="360"/>
    </location>
</feature>
<evidence type="ECO:0000256" key="1">
    <source>
        <dbReference type="SAM" id="MobiDB-lite"/>
    </source>
</evidence>
<accession>A0A918GG44</accession>
<reference evidence="2" key="1">
    <citation type="journal article" date="2014" name="Int. J. Syst. Evol. Microbiol.">
        <title>Complete genome sequence of Corynebacterium casei LMG S-19264T (=DSM 44701T), isolated from a smear-ripened cheese.</title>
        <authorList>
            <consortium name="US DOE Joint Genome Institute (JGI-PGF)"/>
            <person name="Walter F."/>
            <person name="Albersmeier A."/>
            <person name="Kalinowski J."/>
            <person name="Ruckert C."/>
        </authorList>
    </citation>
    <scope>NUCLEOTIDE SEQUENCE</scope>
    <source>
        <strain evidence="2">JCM 4386</strain>
    </source>
</reference>
<dbReference type="InterPro" id="IPR023606">
    <property type="entry name" value="CoA-Trfase_III_dom_1_sf"/>
</dbReference>
<dbReference type="Gene3D" id="3.30.1540.10">
    <property type="entry name" value="formyl-coa transferase, domain 3"/>
    <property type="match status" value="1"/>
</dbReference>
<evidence type="ECO:0000313" key="3">
    <source>
        <dbReference type="Proteomes" id="UP000606194"/>
    </source>
</evidence>
<dbReference type="InterPro" id="IPR044855">
    <property type="entry name" value="CoA-Trfase_III_dom3_sf"/>
</dbReference>
<dbReference type="Pfam" id="PF02515">
    <property type="entry name" value="CoA_transf_3"/>
    <property type="match status" value="1"/>
</dbReference>
<feature type="region of interest" description="Disordered" evidence="1">
    <location>
        <begin position="311"/>
        <end position="360"/>
    </location>
</feature>
<dbReference type="GO" id="GO:0003824">
    <property type="term" value="F:catalytic activity"/>
    <property type="evidence" value="ECO:0007669"/>
    <property type="project" value="InterPro"/>
</dbReference>
<gene>
    <name evidence="2" type="ORF">GCM10010269_81500</name>
</gene>
<dbReference type="SUPFAM" id="SSF89796">
    <property type="entry name" value="CoA-transferase family III (CaiB/BaiF)"/>
    <property type="match status" value="1"/>
</dbReference>
<comment type="caution">
    <text evidence="2">The sequence shown here is derived from an EMBL/GenBank/DDBJ whole genome shotgun (WGS) entry which is preliminary data.</text>
</comment>
<dbReference type="RefSeq" id="WP_229878751.1">
    <property type="nucleotide sequence ID" value="NZ_BMTL01000067.1"/>
</dbReference>
<dbReference type="Gene3D" id="3.40.50.10540">
    <property type="entry name" value="Crotonobetainyl-coa:carnitine coa-transferase, domain 1"/>
    <property type="match status" value="1"/>
</dbReference>
<organism evidence="2 3">
    <name type="scientific">Streptomyces humidus</name>
    <dbReference type="NCBI Taxonomy" id="52259"/>
    <lineage>
        <taxon>Bacteria</taxon>
        <taxon>Bacillati</taxon>
        <taxon>Actinomycetota</taxon>
        <taxon>Actinomycetes</taxon>
        <taxon>Kitasatosporales</taxon>
        <taxon>Streptomycetaceae</taxon>
        <taxon>Streptomyces</taxon>
    </lineage>
</organism>
<keyword evidence="3" id="KW-1185">Reference proteome</keyword>
<dbReference type="PANTHER" id="PTHR48228:SF5">
    <property type="entry name" value="ALPHA-METHYLACYL-COA RACEMASE"/>
    <property type="match status" value="1"/>
</dbReference>
<dbReference type="AlphaFoldDB" id="A0A918GG44"/>
<proteinExistence type="predicted"/>
<dbReference type="PANTHER" id="PTHR48228">
    <property type="entry name" value="SUCCINYL-COA--D-CITRAMALATE COA-TRANSFERASE"/>
    <property type="match status" value="1"/>
</dbReference>
<dbReference type="InterPro" id="IPR003673">
    <property type="entry name" value="CoA-Trfase_fam_III"/>
</dbReference>
<protein>
    <submittedName>
        <fullName evidence="2">Alpha-methylacyl-CoA racemase</fullName>
    </submittedName>
</protein>
<dbReference type="EMBL" id="BMTL01000067">
    <property type="protein sequence ID" value="GGS30676.1"/>
    <property type="molecule type" value="Genomic_DNA"/>
</dbReference>
<name>A0A918GG44_9ACTN</name>
<reference evidence="2" key="2">
    <citation type="submission" date="2020-09" db="EMBL/GenBank/DDBJ databases">
        <authorList>
            <person name="Sun Q."/>
            <person name="Ohkuma M."/>
        </authorList>
    </citation>
    <scope>NUCLEOTIDE SEQUENCE</scope>
    <source>
        <strain evidence="2">JCM 4386</strain>
    </source>
</reference>
<dbReference type="InterPro" id="IPR050509">
    <property type="entry name" value="CoA-transferase_III"/>
</dbReference>
<feature type="compositionally biased region" description="Pro residues" evidence="1">
    <location>
        <begin position="319"/>
        <end position="339"/>
    </location>
</feature>
<sequence>MGPLNGVRVVELASGAPCAFAATLLADLGADVVRIDRPGAGTFGPADPLGRSRRSVTADLKNPDGIRRVRALVDCADVLLEGLRPGACERLGLGPESFDGSNPRLVYARVSGWGQSGPWAQRSGHDISFLALAGALDSDADAAGSPSPPSTYLSTFAGGGLLQVLGVLAALHERSYSGRGQVVDAAMVDGAALLEVMVRQWRENPGNVTVTDAPFYTTYACQDGGHVAVGAIEPRFYDALCAQLGLDAADLPDRADQANWPALRDRIAEALRTRPRDHWAKVFADQDACVVPVLTPEEAAEHPALRERATFTEVAGRPQPSPAPRFSRTPPPASRPAPAPGADTDVVPEDWRREDRPRSA</sequence>